<reference evidence="1 2" key="1">
    <citation type="journal article" date="2011" name="J. Bacteriol.">
        <title>Genome sequence of Microbacterium testaceum StLB037, an N-acylhomoserine lactone-degrading bacterium isolated from potato leaves.</title>
        <authorList>
            <person name="Morohoshi T."/>
            <person name="Wang W.-Z."/>
            <person name="Someya N."/>
            <person name="Ikeda T."/>
        </authorList>
    </citation>
    <scope>NUCLEOTIDE SEQUENCE [LARGE SCALE GENOMIC DNA]</scope>
    <source>
        <strain evidence="1 2">StLB037</strain>
    </source>
</reference>
<evidence type="ECO:0000313" key="2">
    <source>
        <dbReference type="Proteomes" id="UP000008975"/>
    </source>
</evidence>
<gene>
    <name evidence="1" type="ordered locus">MTES_0847</name>
</gene>
<organism evidence="1 2">
    <name type="scientific">Microbacterium testaceum (strain StLB037)</name>
    <dbReference type="NCBI Taxonomy" id="979556"/>
    <lineage>
        <taxon>Bacteria</taxon>
        <taxon>Bacillati</taxon>
        <taxon>Actinomycetota</taxon>
        <taxon>Actinomycetes</taxon>
        <taxon>Micrococcales</taxon>
        <taxon>Microbacteriaceae</taxon>
        <taxon>Microbacterium</taxon>
    </lineage>
</organism>
<sequence>MVVAFLVALFAWIVISLAAGIGLGRMIARSETEDGRVPSLVTRSL</sequence>
<evidence type="ECO:0000313" key="1">
    <source>
        <dbReference type="EMBL" id="BAJ73811.1"/>
    </source>
</evidence>
<dbReference type="KEGG" id="mts:MTES_0847"/>
<name>E8NEE5_MICTS</name>
<dbReference type="EMBL" id="AP012052">
    <property type="protein sequence ID" value="BAJ73811.1"/>
    <property type="molecule type" value="Genomic_DNA"/>
</dbReference>
<dbReference type="AlphaFoldDB" id="E8NEE5"/>
<dbReference type="Proteomes" id="UP000008975">
    <property type="component" value="Chromosome"/>
</dbReference>
<accession>E8NEE5</accession>
<proteinExistence type="predicted"/>
<protein>
    <submittedName>
        <fullName evidence="1">Na+/H+ antiporter</fullName>
    </submittedName>
</protein>
<dbReference type="RefSeq" id="WP_013583938.1">
    <property type="nucleotide sequence ID" value="NC_015125.1"/>
</dbReference>
<dbReference type="HOGENOM" id="CLU_3202094_0_0_11"/>
<reference key="2">
    <citation type="submission" date="2011-02" db="EMBL/GenBank/DDBJ databases">
        <title>Genome sequence of Microbacterium testaceum StLB037.</title>
        <authorList>
            <person name="Morohoshi T."/>
            <person name="Wang W.Z."/>
            <person name="Someya N."/>
            <person name="Ikeda T."/>
        </authorList>
    </citation>
    <scope>NUCLEOTIDE SEQUENCE</scope>
    <source>
        <strain>StLB037</strain>
    </source>
</reference>